<dbReference type="GeneID" id="16550283"/>
<feature type="transmembrane region" description="Helical" evidence="1">
    <location>
        <begin position="45"/>
        <end position="67"/>
    </location>
</feature>
<feature type="transmembrane region" description="Helical" evidence="1">
    <location>
        <begin position="74"/>
        <end position="92"/>
    </location>
</feature>
<dbReference type="EMBL" id="CP006670">
    <property type="protein sequence ID" value="EHR79318.1"/>
    <property type="molecule type" value="Genomic_DNA"/>
</dbReference>
<keyword evidence="1" id="KW-0812">Transmembrane</keyword>
<name>H3ZL68_THELN</name>
<accession>H3ZL68</accession>
<dbReference type="RefSeq" id="WP_004067094.1">
    <property type="nucleotide sequence ID" value="NC_022084.1"/>
</dbReference>
<reference evidence="2 3" key="1">
    <citation type="journal article" date="2012" name="J. Bacteriol.">
        <title>Genome sequence of the model hyperthermophilic archaeon Thermococcus litoralis NS-C.</title>
        <authorList>
            <person name="Gardner A.F."/>
            <person name="Kumar S."/>
            <person name="Perler F.B."/>
        </authorList>
    </citation>
    <scope>NUCLEOTIDE SEQUENCE [LARGE SCALE GENOMIC DNA]</scope>
    <source>
        <strain evidence="3">ATCC 51850 / DSM 5473 / JCM 8560 / NS-C</strain>
    </source>
</reference>
<keyword evidence="1" id="KW-1133">Transmembrane helix</keyword>
<sequence length="119" mass="12208">MRIGEKVAGGVLYALGLILAILRPPMDRAACTVLPGGEVCEAINPFFLTLEVGLVMAGSLFVALGYPFKNARQLNGWLGVASGLGIAFVGGYAGLKGIVIFGAALATLGIILYKLGGLK</sequence>
<dbReference type="PaxDb" id="523849-OCC_07526"/>
<dbReference type="KEGG" id="tlt:OCC_07526"/>
<protein>
    <submittedName>
        <fullName evidence="2">Uncharacterized protein</fullName>
    </submittedName>
</protein>
<evidence type="ECO:0000256" key="1">
    <source>
        <dbReference type="SAM" id="Phobius"/>
    </source>
</evidence>
<evidence type="ECO:0000313" key="3">
    <source>
        <dbReference type="Proteomes" id="UP000015502"/>
    </source>
</evidence>
<organism evidence="2 3">
    <name type="scientific">Thermococcus litoralis (strain ATCC 51850 / DSM 5473 / JCM 8560 / NS-C)</name>
    <dbReference type="NCBI Taxonomy" id="523849"/>
    <lineage>
        <taxon>Archaea</taxon>
        <taxon>Methanobacteriati</taxon>
        <taxon>Methanobacteriota</taxon>
        <taxon>Thermococci</taxon>
        <taxon>Thermococcales</taxon>
        <taxon>Thermococcaceae</taxon>
        <taxon>Thermococcus</taxon>
    </lineage>
</organism>
<keyword evidence="3" id="KW-1185">Reference proteome</keyword>
<proteinExistence type="predicted"/>
<dbReference type="Proteomes" id="UP000015502">
    <property type="component" value="Chromosome"/>
</dbReference>
<dbReference type="STRING" id="523849.OCC_07526"/>
<dbReference type="AlphaFoldDB" id="H3ZL68"/>
<dbReference type="HOGENOM" id="CLU_2010180_0_0_2"/>
<keyword evidence="1" id="KW-0472">Membrane</keyword>
<dbReference type="OrthoDB" id="86161at2157"/>
<gene>
    <name evidence="2" type="ORF">OCC_07526</name>
</gene>
<evidence type="ECO:0000313" key="2">
    <source>
        <dbReference type="EMBL" id="EHR79318.1"/>
    </source>
</evidence>
<feature type="transmembrane region" description="Helical" evidence="1">
    <location>
        <begin position="98"/>
        <end position="116"/>
    </location>
</feature>